<dbReference type="GO" id="GO:0032259">
    <property type="term" value="P:methylation"/>
    <property type="evidence" value="ECO:0007669"/>
    <property type="project" value="UniProtKB-KW"/>
</dbReference>
<keyword evidence="3" id="KW-0808">Transferase</keyword>
<dbReference type="EC" id="2.1.1.37" evidence="3"/>
<dbReference type="NCBIfam" id="NF040570">
    <property type="entry name" value="guided_TnpB"/>
    <property type="match status" value="1"/>
</dbReference>
<feature type="domain" description="Probable transposase IS891/IS1136/IS1341" evidence="1">
    <location>
        <begin position="164"/>
        <end position="223"/>
    </location>
</feature>
<organism evidence="3 4">
    <name type="scientific">Helicobacter pylori Hp H-45</name>
    <dbReference type="NCBI Taxonomy" id="992050"/>
    <lineage>
        <taxon>Bacteria</taxon>
        <taxon>Pseudomonadati</taxon>
        <taxon>Campylobacterota</taxon>
        <taxon>Epsilonproteobacteria</taxon>
        <taxon>Campylobacterales</taxon>
        <taxon>Helicobacteraceae</taxon>
        <taxon>Helicobacter</taxon>
    </lineage>
</organism>
<protein>
    <submittedName>
        <fullName evidence="3">Transposase, IS605 OrfB family</fullName>
        <ecNumber evidence="3">2.1.1.37</ecNumber>
    </submittedName>
</protein>
<dbReference type="GO" id="GO:0003886">
    <property type="term" value="F:DNA (cytosine-5-)-methyltransferase activity"/>
    <property type="evidence" value="ECO:0007669"/>
    <property type="project" value="UniProtKB-EC"/>
</dbReference>
<proteinExistence type="predicted"/>
<dbReference type="Proteomes" id="UP000003895">
    <property type="component" value="Unassembled WGS sequence"/>
</dbReference>
<feature type="domain" description="Transposase putative helix-turn-helix" evidence="2">
    <location>
        <begin position="1"/>
        <end position="46"/>
    </location>
</feature>
<dbReference type="AlphaFoldDB" id="J0LYI6"/>
<name>J0LYI6_HELPX</name>
<keyword evidence="3" id="KW-0489">Methyltransferase</keyword>
<dbReference type="PATRIC" id="fig|992050.3.peg.1029"/>
<dbReference type="Pfam" id="PF01385">
    <property type="entry name" value="OrfB_IS605"/>
    <property type="match status" value="1"/>
</dbReference>
<evidence type="ECO:0000259" key="1">
    <source>
        <dbReference type="Pfam" id="PF01385"/>
    </source>
</evidence>
<evidence type="ECO:0000313" key="4">
    <source>
        <dbReference type="Proteomes" id="UP000003895"/>
    </source>
</evidence>
<dbReference type="EMBL" id="AKOQ01000011">
    <property type="protein sequence ID" value="EJB67320.1"/>
    <property type="molecule type" value="Genomic_DNA"/>
</dbReference>
<evidence type="ECO:0000313" key="3">
    <source>
        <dbReference type="EMBL" id="EJB67320.1"/>
    </source>
</evidence>
<dbReference type="Pfam" id="PF12323">
    <property type="entry name" value="HTH_OrfB_IS605"/>
    <property type="match status" value="1"/>
</dbReference>
<comment type="caution">
    <text evidence="3">The sequence shown here is derived from an EMBL/GenBank/DDBJ whole genome shotgun (WGS) entry which is preliminary data.</text>
</comment>
<dbReference type="InterPro" id="IPR021027">
    <property type="entry name" value="Transposase_put_HTH"/>
</dbReference>
<dbReference type="InterPro" id="IPR001959">
    <property type="entry name" value="Transposase"/>
</dbReference>
<reference evidence="3 4" key="1">
    <citation type="journal article" date="2013" name="Pathog. Dis.">
        <title>Genome sequences of 65 Helicobacter pylori strains isolated from asymptomatic individuals and patients with gastric cancer, peptic ulcer disease, or gastritis.</title>
        <authorList>
            <person name="Blanchard T.G."/>
            <person name="Czinn S.J."/>
            <person name="Correa P."/>
            <person name="Nakazawa T."/>
            <person name="Keelan M."/>
            <person name="Morningstar L."/>
            <person name="Santana-Cruz I."/>
            <person name="Maroo A."/>
            <person name="McCracken C."/>
            <person name="Shefchek K."/>
            <person name="Daugherty S."/>
            <person name="Song Y."/>
            <person name="Fraser C.M."/>
            <person name="Fricke W.F."/>
        </authorList>
    </citation>
    <scope>NUCLEOTIDE SEQUENCE [LARGE SCALE GENOMIC DNA]</scope>
    <source>
        <strain evidence="3 4">Hp H-45</strain>
    </source>
</reference>
<sequence>MLNAIKFRIYPNAQQKELISKHFGCSRVVYNYFLDYRQKQYAKGIKETYFTMQKVLTQIKRQEKYHYLNECNSQSLQMALRQLVSAYDNFFSKRARYPKFKSKKNAKQSFAIPQNIEIKTKTQTIALPKFKEGIKAKLHRELPKDSVIKQAFISCIADQYFCSLSYETKEPIPKPTIIKKAVGLDMGLRTLIVTSDKIEYPHIRFYQKLEKKLKQAQRRLSKK</sequence>
<evidence type="ECO:0000259" key="2">
    <source>
        <dbReference type="Pfam" id="PF12323"/>
    </source>
</evidence>
<gene>
    <name evidence="3" type="ORF">HPHPH45_1047</name>
</gene>
<accession>J0LYI6</accession>